<keyword evidence="1" id="KW-0812">Transmembrane</keyword>
<dbReference type="Gene3D" id="3.40.50.1820">
    <property type="entry name" value="alpha/beta hydrolase"/>
    <property type="match status" value="1"/>
</dbReference>
<dbReference type="PANTHER" id="PTHR43358">
    <property type="entry name" value="ALPHA/BETA-HYDROLASE"/>
    <property type="match status" value="1"/>
</dbReference>
<evidence type="ECO:0000313" key="3">
    <source>
        <dbReference type="EMBL" id="MFC5985200.1"/>
    </source>
</evidence>
<comment type="caution">
    <text evidence="3">The sequence shown here is derived from an EMBL/GenBank/DDBJ whole genome shotgun (WGS) entry which is preliminary data.</text>
</comment>
<evidence type="ECO:0000256" key="1">
    <source>
        <dbReference type="SAM" id="Phobius"/>
    </source>
</evidence>
<organism evidence="3 4">
    <name type="scientific">Marinicrinis lubricantis</name>
    <dbReference type="NCBI Taxonomy" id="2086470"/>
    <lineage>
        <taxon>Bacteria</taxon>
        <taxon>Bacillati</taxon>
        <taxon>Bacillota</taxon>
        <taxon>Bacilli</taxon>
        <taxon>Bacillales</taxon>
        <taxon>Paenibacillaceae</taxon>
    </lineage>
</organism>
<evidence type="ECO:0000259" key="2">
    <source>
        <dbReference type="Pfam" id="PF02129"/>
    </source>
</evidence>
<dbReference type="RefSeq" id="WP_379891807.1">
    <property type="nucleotide sequence ID" value="NZ_CBCSCT010000003.1"/>
</dbReference>
<dbReference type="InterPro" id="IPR029058">
    <property type="entry name" value="AB_hydrolase_fold"/>
</dbReference>
<proteinExistence type="predicted"/>
<dbReference type="SUPFAM" id="SSF53474">
    <property type="entry name" value="alpha/beta-Hydrolases"/>
    <property type="match status" value="1"/>
</dbReference>
<feature type="domain" description="Xaa-Pro dipeptidyl-peptidase-like" evidence="2">
    <location>
        <begin position="75"/>
        <end position="213"/>
    </location>
</feature>
<gene>
    <name evidence="3" type="ORF">ACFPXP_01775</name>
</gene>
<evidence type="ECO:0000313" key="4">
    <source>
        <dbReference type="Proteomes" id="UP001596250"/>
    </source>
</evidence>
<dbReference type="Pfam" id="PF02129">
    <property type="entry name" value="Peptidase_S15"/>
    <property type="match status" value="1"/>
</dbReference>
<name>A0ABW1IJI6_9BACL</name>
<keyword evidence="1" id="KW-0472">Membrane</keyword>
<dbReference type="GO" id="GO:0016787">
    <property type="term" value="F:hydrolase activity"/>
    <property type="evidence" value="ECO:0007669"/>
    <property type="project" value="UniProtKB-KW"/>
</dbReference>
<keyword evidence="3" id="KW-0378">Hydrolase</keyword>
<feature type="transmembrane region" description="Helical" evidence="1">
    <location>
        <begin position="20"/>
        <end position="44"/>
    </location>
</feature>
<dbReference type="InterPro" id="IPR052920">
    <property type="entry name" value="DNA-binding_regulatory"/>
</dbReference>
<dbReference type="EMBL" id="JBHSQV010000010">
    <property type="protein sequence ID" value="MFC5985200.1"/>
    <property type="molecule type" value="Genomic_DNA"/>
</dbReference>
<protein>
    <submittedName>
        <fullName evidence="3">Alpha/beta hydrolase</fullName>
    </submittedName>
</protein>
<keyword evidence="4" id="KW-1185">Reference proteome</keyword>
<accession>A0ABW1IJI6</accession>
<dbReference type="InterPro" id="IPR000383">
    <property type="entry name" value="Xaa-Pro-like_dom"/>
</dbReference>
<sequence>MIERDSIGTDAHSFKKGKAAAFAASALTAVAAVATIGISVFVGLRMTKKPRKPIDDHPDKHGMVYEDIHFLSRDGRTALKGWVLEPLDGKAKMTIIFSHGYAGNRLEPNVGFMSLSQRFIRRGFRVVLFDFRRSGESGGKTITIGTKEKLDLLGAIDWVKRHDPGTPIGLYGISMGASTSILSAAEEPAVIAVVADSPFSDLKSYLRENLPVWTNLPHFPFTRVMMSTIPVLTGVKPHETSPISVLDKLIPRKVLFIHGKGDAAIPCSESRKMAESFPEHFELWLTDCGGHVKSYETDPETYAEKVIAFFDQQLQGIQAVKSELRPSLTT</sequence>
<dbReference type="PANTHER" id="PTHR43358:SF4">
    <property type="entry name" value="ALPHA_BETA HYDROLASE FOLD-1 DOMAIN-CONTAINING PROTEIN"/>
    <property type="match status" value="1"/>
</dbReference>
<keyword evidence="1" id="KW-1133">Transmembrane helix</keyword>
<dbReference type="Proteomes" id="UP001596250">
    <property type="component" value="Unassembled WGS sequence"/>
</dbReference>
<reference evidence="4" key="1">
    <citation type="journal article" date="2019" name="Int. J. Syst. Evol. Microbiol.">
        <title>The Global Catalogue of Microorganisms (GCM) 10K type strain sequencing project: providing services to taxonomists for standard genome sequencing and annotation.</title>
        <authorList>
            <consortium name="The Broad Institute Genomics Platform"/>
            <consortium name="The Broad Institute Genome Sequencing Center for Infectious Disease"/>
            <person name="Wu L."/>
            <person name="Ma J."/>
        </authorList>
    </citation>
    <scope>NUCLEOTIDE SEQUENCE [LARGE SCALE GENOMIC DNA]</scope>
    <source>
        <strain evidence="4">CCM 8749</strain>
    </source>
</reference>